<keyword evidence="1" id="KW-0813">Transport</keyword>
<evidence type="ECO:0000313" key="5">
    <source>
        <dbReference type="EnsemblFungi" id="PTTG_29607-t43_1-p1"/>
    </source>
</evidence>
<sequence length="376" mass="41335">MALGKRKMNTKKAKPSSKNKKPKQVDASNPNPGSSQSTDGDDTKENAALDPGNSSDDQDDKTRARAATTPVDTDDTVRAQSVGTVSDPAVSPATAEDPAAATADSEAPKKKKKNKKKKKKNSGVAPSTKDAGEEATEDLFKGSETVEDSVLDGYYCIQNMDGFEKWIRERKSTLCKPPLDPKKKVLVLDLDNTLICRDKHPYEFIVDCNNGCRYPISIHPACIAFLHEMKAHYSMIAIYTSSSAVYASKICDKITTRYLQAYPDNKTPFFTIMSANDCPSVDGMRSKDLLLFGSLEDVVFVDDDPYYSIRSQNDNVIHVRRYHGEKSQEGGLMAIAPLLTYLSSVESVSATMRKLKKVWHNAGLVKVVQCVRGVTC</sequence>
<reference evidence="5" key="4">
    <citation type="submission" date="2025-05" db="UniProtKB">
        <authorList>
            <consortium name="EnsemblFungi"/>
        </authorList>
    </citation>
    <scope>IDENTIFICATION</scope>
    <source>
        <strain evidence="5">isolate 1-1 / race 1 (BBBD)</strain>
    </source>
</reference>
<evidence type="ECO:0000256" key="2">
    <source>
        <dbReference type="SAM" id="MobiDB-lite"/>
    </source>
</evidence>
<reference evidence="4" key="1">
    <citation type="submission" date="2009-11" db="EMBL/GenBank/DDBJ databases">
        <authorList>
            <consortium name="The Broad Institute Genome Sequencing Platform"/>
            <person name="Ward D."/>
            <person name="Feldgarden M."/>
            <person name="Earl A."/>
            <person name="Young S.K."/>
            <person name="Zeng Q."/>
            <person name="Koehrsen M."/>
            <person name="Alvarado L."/>
            <person name="Berlin A."/>
            <person name="Bochicchio J."/>
            <person name="Borenstein D."/>
            <person name="Chapman S.B."/>
            <person name="Chen Z."/>
            <person name="Engels R."/>
            <person name="Freedman E."/>
            <person name="Gellesch M."/>
            <person name="Goldberg J."/>
            <person name="Griggs A."/>
            <person name="Gujja S."/>
            <person name="Heilman E."/>
            <person name="Heiman D."/>
            <person name="Hepburn T."/>
            <person name="Howarth C."/>
            <person name="Jen D."/>
            <person name="Larson L."/>
            <person name="Lewis B."/>
            <person name="Mehta T."/>
            <person name="Park D."/>
            <person name="Pearson M."/>
            <person name="Roberts A."/>
            <person name="Saif S."/>
            <person name="Shea T."/>
            <person name="Shenoy N."/>
            <person name="Sisk P."/>
            <person name="Stolte C."/>
            <person name="Sykes S."/>
            <person name="Thomson T."/>
            <person name="Walk T."/>
            <person name="White J."/>
            <person name="Yandava C."/>
            <person name="Izard J."/>
            <person name="Baranova O.V."/>
            <person name="Blanton J.M."/>
            <person name="Tanner A.C."/>
            <person name="Dewhirst F.E."/>
            <person name="Haas B."/>
            <person name="Nusbaum C."/>
            <person name="Birren B."/>
        </authorList>
    </citation>
    <scope>NUCLEOTIDE SEQUENCE [LARGE SCALE GENOMIC DNA]</scope>
    <source>
        <strain evidence="4">1-1 BBBD Race 1</strain>
    </source>
</reference>
<dbReference type="GO" id="GO:0015031">
    <property type="term" value="P:protein transport"/>
    <property type="evidence" value="ECO:0007669"/>
    <property type="project" value="UniProtKB-KW"/>
</dbReference>
<comment type="subcellular location">
    <subcellularLocation>
        <location evidence="1">Mitochondrion inner membrane</location>
        <topology evidence="1">Single-pass membrane protein</topology>
    </subcellularLocation>
</comment>
<feature type="compositionally biased region" description="Basic residues" evidence="2">
    <location>
        <begin position="109"/>
        <end position="121"/>
    </location>
</feature>
<proteinExistence type="inferred from homology"/>
<dbReference type="SMART" id="SM00577">
    <property type="entry name" value="CPDc"/>
    <property type="match status" value="1"/>
</dbReference>
<dbReference type="EnsemblFungi" id="PTTG_29607-t43_1">
    <property type="protein sequence ID" value="PTTG_29607-t43_1-p1"/>
    <property type="gene ID" value="PTTG_29607"/>
</dbReference>
<dbReference type="GO" id="GO:0005744">
    <property type="term" value="C:TIM23 mitochondrial import inner membrane translocase complex"/>
    <property type="evidence" value="ECO:0007669"/>
    <property type="project" value="UniProtKB-UniRule"/>
</dbReference>
<name>A0A180G322_PUCT1</name>
<dbReference type="STRING" id="630390.A0A180G322"/>
<reference evidence="5 6" key="3">
    <citation type="journal article" date="2017" name="G3 (Bethesda)">
        <title>Comparative analysis highlights variable genome content of wheat rusts and divergence of the mating loci.</title>
        <authorList>
            <person name="Cuomo C.A."/>
            <person name="Bakkeren G."/>
            <person name="Khalil H.B."/>
            <person name="Panwar V."/>
            <person name="Joly D."/>
            <person name="Linning R."/>
            <person name="Sakthikumar S."/>
            <person name="Song X."/>
            <person name="Adiconis X."/>
            <person name="Fan L."/>
            <person name="Goldberg J.M."/>
            <person name="Levin J.Z."/>
            <person name="Young S."/>
            <person name="Zeng Q."/>
            <person name="Anikster Y."/>
            <person name="Bruce M."/>
            <person name="Wang M."/>
            <person name="Yin C."/>
            <person name="McCallum B."/>
            <person name="Szabo L.J."/>
            <person name="Hulbert S."/>
            <person name="Chen X."/>
            <person name="Fellers J.P."/>
        </authorList>
    </citation>
    <scope>NUCLEOTIDE SEQUENCE</scope>
    <source>
        <strain evidence="5">isolate 1-1 / race 1 (BBBD)</strain>
        <strain evidence="6">Isolate 1-1 / race 1 (BBBD)</strain>
    </source>
</reference>
<organism evidence="4">
    <name type="scientific">Puccinia triticina (isolate 1-1 / race 1 (BBBD))</name>
    <name type="common">Brown leaf rust fungus</name>
    <dbReference type="NCBI Taxonomy" id="630390"/>
    <lineage>
        <taxon>Eukaryota</taxon>
        <taxon>Fungi</taxon>
        <taxon>Dikarya</taxon>
        <taxon>Basidiomycota</taxon>
        <taxon>Pucciniomycotina</taxon>
        <taxon>Pucciniomycetes</taxon>
        <taxon>Pucciniales</taxon>
        <taxon>Pucciniaceae</taxon>
        <taxon>Puccinia</taxon>
    </lineage>
</organism>
<feature type="compositionally biased region" description="Basic residues" evidence="2">
    <location>
        <begin position="1"/>
        <end position="22"/>
    </location>
</feature>
<dbReference type="OrthoDB" id="2497603at2759"/>
<comment type="subunit">
    <text evidence="1">Component of the TIM23 complex.</text>
</comment>
<feature type="domain" description="FCP1 homology" evidence="3">
    <location>
        <begin position="179"/>
        <end position="342"/>
    </location>
</feature>
<keyword evidence="1" id="KW-0809">Transit peptide</keyword>
<dbReference type="Gene3D" id="3.40.50.1000">
    <property type="entry name" value="HAD superfamily/HAD-like"/>
    <property type="match status" value="1"/>
</dbReference>
<dbReference type="AlphaFoldDB" id="A0A180G322"/>
<dbReference type="InterPro" id="IPR036412">
    <property type="entry name" value="HAD-like_sf"/>
</dbReference>
<dbReference type="InterPro" id="IPR004274">
    <property type="entry name" value="FCP1_dom"/>
</dbReference>
<keyword evidence="1" id="KW-0496">Mitochondrion</keyword>
<keyword evidence="1" id="KW-0811">Translocation</keyword>
<dbReference type="SUPFAM" id="SSF56784">
    <property type="entry name" value="HAD-like"/>
    <property type="match status" value="1"/>
</dbReference>
<protein>
    <recommendedName>
        <fullName evidence="1">Mitochondrial import inner membrane translocase subunit TIM50</fullName>
    </recommendedName>
</protein>
<evidence type="ECO:0000313" key="4">
    <source>
        <dbReference type="EMBL" id="OAV87034.1"/>
    </source>
</evidence>
<feature type="compositionally biased region" description="Low complexity" evidence="2">
    <location>
        <begin position="91"/>
        <end position="105"/>
    </location>
</feature>
<dbReference type="PANTHER" id="PTHR12210">
    <property type="entry name" value="DULLARD PROTEIN PHOSPHATASE"/>
    <property type="match status" value="1"/>
</dbReference>
<evidence type="ECO:0000313" key="6">
    <source>
        <dbReference type="Proteomes" id="UP000005240"/>
    </source>
</evidence>
<dbReference type="InterPro" id="IPR023214">
    <property type="entry name" value="HAD_sf"/>
</dbReference>
<comment type="similarity">
    <text evidence="1">Belongs to the TIM50 family.</text>
</comment>
<feature type="region of interest" description="Disordered" evidence="2">
    <location>
        <begin position="1"/>
        <end position="139"/>
    </location>
</feature>
<reference evidence="4" key="2">
    <citation type="submission" date="2016-05" db="EMBL/GenBank/DDBJ databases">
        <title>Comparative analysis highlights variable genome content of wheat rusts and divergence of the mating loci.</title>
        <authorList>
            <person name="Cuomo C.A."/>
            <person name="Bakkeren G."/>
            <person name="Szabo L."/>
            <person name="Khalil H."/>
            <person name="Joly D."/>
            <person name="Goldberg J."/>
            <person name="Young S."/>
            <person name="Zeng Q."/>
            <person name="Fellers J."/>
        </authorList>
    </citation>
    <scope>NUCLEOTIDE SEQUENCE [LARGE SCALE GENOMIC DNA]</scope>
    <source>
        <strain evidence="4">1-1 BBBD Race 1</strain>
    </source>
</reference>
<gene>
    <name evidence="4" type="ORF">PTTG_29607</name>
</gene>
<accession>A0A180G322</accession>
<keyword evidence="6" id="KW-1185">Reference proteome</keyword>
<evidence type="ECO:0000259" key="3">
    <source>
        <dbReference type="PROSITE" id="PS50969"/>
    </source>
</evidence>
<comment type="function">
    <text evidence="1">Essential component of the TIM23 complex, a complex that mediates the translocation of transit peptide-containing proteins across the mitochondrial inner membrane.</text>
</comment>
<dbReference type="EMBL" id="ADAS02000633">
    <property type="protein sequence ID" value="OAV87034.1"/>
    <property type="molecule type" value="Genomic_DNA"/>
</dbReference>
<dbReference type="VEuPathDB" id="FungiDB:PTTG_29607"/>
<dbReference type="PROSITE" id="PS50969">
    <property type="entry name" value="FCP1"/>
    <property type="match status" value="1"/>
</dbReference>
<feature type="compositionally biased region" description="Polar residues" evidence="2">
    <location>
        <begin position="26"/>
        <end position="38"/>
    </location>
</feature>
<dbReference type="Pfam" id="PF03031">
    <property type="entry name" value="NIF"/>
    <property type="match status" value="1"/>
</dbReference>
<evidence type="ECO:0000256" key="1">
    <source>
        <dbReference type="RuleBase" id="RU365079"/>
    </source>
</evidence>
<keyword evidence="1" id="KW-0653">Protein transport</keyword>
<dbReference type="InterPro" id="IPR050365">
    <property type="entry name" value="TIM50"/>
</dbReference>
<dbReference type="Proteomes" id="UP000005240">
    <property type="component" value="Unassembled WGS sequence"/>
</dbReference>